<feature type="transmembrane region" description="Helical" evidence="1">
    <location>
        <begin position="133"/>
        <end position="152"/>
    </location>
</feature>
<dbReference type="HOGENOM" id="CLU_1494911_0_0_5"/>
<feature type="transmembrane region" description="Helical" evidence="1">
    <location>
        <begin position="109"/>
        <end position="127"/>
    </location>
</feature>
<evidence type="ECO:0000313" key="2">
    <source>
        <dbReference type="EMBL" id="ADZ69101.1"/>
    </source>
</evidence>
<dbReference type="Proteomes" id="UP000008130">
    <property type="component" value="Chromosome"/>
</dbReference>
<evidence type="ECO:0000313" key="3">
    <source>
        <dbReference type="Proteomes" id="UP000008130"/>
    </source>
</evidence>
<evidence type="ECO:0000256" key="1">
    <source>
        <dbReference type="SAM" id="Phobius"/>
    </source>
</evidence>
<organism evidence="2 3">
    <name type="scientific">Polymorphum gilvum (strain LMG 25793 / CGMCC 1.9160 / SL003B-26A1)</name>
    <dbReference type="NCBI Taxonomy" id="991905"/>
    <lineage>
        <taxon>Bacteria</taxon>
        <taxon>Pseudomonadati</taxon>
        <taxon>Pseudomonadota</taxon>
        <taxon>Alphaproteobacteria</taxon>
        <taxon>Rhodobacterales</taxon>
        <taxon>Paracoccaceae</taxon>
        <taxon>Polymorphum</taxon>
    </lineage>
</organism>
<proteinExistence type="predicted"/>
<protein>
    <submittedName>
        <fullName evidence="2">Uncharacterized protein</fullName>
    </submittedName>
</protein>
<accession>F2IUP7</accession>
<dbReference type="KEGG" id="pgv:SL003B_0669"/>
<name>F2IUP7_POLGS</name>
<dbReference type="OrthoDB" id="9832887at2"/>
<gene>
    <name evidence="2" type="ordered locus">SL003B_0669</name>
</gene>
<dbReference type="PATRIC" id="fig|991905.3.peg.678"/>
<keyword evidence="1" id="KW-0812">Transmembrane</keyword>
<dbReference type="RefSeq" id="WP_013651426.1">
    <property type="nucleotide sequence ID" value="NC_015259.1"/>
</dbReference>
<keyword evidence="1" id="KW-0472">Membrane</keyword>
<keyword evidence="1" id="KW-1133">Transmembrane helix</keyword>
<keyword evidence="3" id="KW-1185">Reference proteome</keyword>
<sequence>MQEVTMTRRFTLERDTTLAQATAATMKAVEAAFGGIFEQTSDGSFSGTGRAFPQQQRNAFDRKTGAEVGYNIKISGKLKDHGNGEFSAMVALTGDGANTVGRLMKAGSVLNIVVLPVLGGVLSLGMFRGALFAGLIGAGIGLALALAIASAFRKLPEKAMHNARAAVEGKLAAIEFQSAD</sequence>
<dbReference type="EMBL" id="CP002568">
    <property type="protein sequence ID" value="ADZ69101.1"/>
    <property type="molecule type" value="Genomic_DNA"/>
</dbReference>
<dbReference type="AlphaFoldDB" id="F2IUP7"/>
<reference evidence="2 3" key="1">
    <citation type="journal article" date="2011" name="J. Bacteriol.">
        <title>Complete genome sequence of Polymorphum gilvum SL003B-26A1T, a crude oil-degrading bacterium from oil-polluted saline soil.</title>
        <authorList>
            <person name="Li S.G."/>
            <person name="Tang Y.Q."/>
            <person name="Nie Y."/>
            <person name="Cai M."/>
            <person name="Wu X.L."/>
        </authorList>
    </citation>
    <scope>NUCLEOTIDE SEQUENCE [LARGE SCALE GENOMIC DNA]</scope>
    <source>
        <strain evidence="3">LMG 25793 / CGMCC 1.9160 / SL003B-26A1</strain>
    </source>
</reference>